<dbReference type="Pfam" id="PF00005">
    <property type="entry name" value="ABC_tran"/>
    <property type="match status" value="2"/>
</dbReference>
<evidence type="ECO:0000313" key="6">
    <source>
        <dbReference type="EMBL" id="MBT2188726.1"/>
    </source>
</evidence>
<dbReference type="Proteomes" id="UP001138757">
    <property type="component" value="Unassembled WGS sequence"/>
</dbReference>
<dbReference type="AlphaFoldDB" id="A0A9X1DES5"/>
<dbReference type="InterPro" id="IPR003439">
    <property type="entry name" value="ABC_transporter-like_ATP-bd"/>
</dbReference>
<sequence length="527" mass="55572">MSAPALLTLDSVTAARPDGSALFTDLTLAIGRERIGLVGRNGSGKSTLLAIIAGEAAAQTGHVHVAGRIATLRQILPDQGDVARALGLADALACLDRMNAGTGTLDDAARADWTLPERLAAALADVGLASIGLERECATLSGGERTRLGIAAMLLTEPDLLLLDEPTNNLDADGRRAIADLLGRWPGGALIASHDRDLLESMDRIVQLSGVGILSVSGGWSDFAAQRDAARERAEMALDRSRRGLDRQQRAVQKQAERKARRDKAGRALRARGGIPRIALGRMAEQAQESGARDRQLAQRQIGAAREALDTARQRVEIVTPLSIDLPPSGLSANRTLLRFEEVVLELGGRRLFGPLSFDITGPRRIAIEGPNGSGKTSLLALAAGALTPTTGRVTRAEGLIAMLDQHVALLDPARNLIDNMRAHHPGMTAGEVHAALARAAFRNRDALKTAGVLSGGERLRAGLAIVTAGPQPPQLLILDEPTNHLDLDAIETLEEALAGYDGALLAVSHDAAFLARIGIEARIELG</sequence>
<name>A0A9X1DES5_9SPHN</name>
<gene>
    <name evidence="6" type="ORF">KK488_17370</name>
</gene>
<dbReference type="GO" id="GO:0016887">
    <property type="term" value="F:ATP hydrolysis activity"/>
    <property type="evidence" value="ECO:0007669"/>
    <property type="project" value="InterPro"/>
</dbReference>
<dbReference type="PANTHER" id="PTHR19211:SF6">
    <property type="entry name" value="BLL7188 PROTEIN"/>
    <property type="match status" value="1"/>
</dbReference>
<keyword evidence="1" id="KW-0677">Repeat</keyword>
<evidence type="ECO:0000313" key="7">
    <source>
        <dbReference type="Proteomes" id="UP001138757"/>
    </source>
</evidence>
<dbReference type="InterPro" id="IPR050611">
    <property type="entry name" value="ABCF"/>
</dbReference>
<dbReference type="InterPro" id="IPR017871">
    <property type="entry name" value="ABC_transporter-like_CS"/>
</dbReference>
<dbReference type="RefSeq" id="WP_214624979.1">
    <property type="nucleotide sequence ID" value="NZ_JAHGAW010000012.1"/>
</dbReference>
<proteinExistence type="predicted"/>
<dbReference type="GO" id="GO:0005524">
    <property type="term" value="F:ATP binding"/>
    <property type="evidence" value="ECO:0007669"/>
    <property type="project" value="UniProtKB-KW"/>
</dbReference>
<feature type="domain" description="ABC transporter" evidence="5">
    <location>
        <begin position="338"/>
        <end position="527"/>
    </location>
</feature>
<dbReference type="Gene3D" id="3.40.50.300">
    <property type="entry name" value="P-loop containing nucleotide triphosphate hydrolases"/>
    <property type="match status" value="2"/>
</dbReference>
<protein>
    <submittedName>
        <fullName evidence="6">ATP-binding cassette domain-containing protein</fullName>
    </submittedName>
</protein>
<reference evidence="6" key="1">
    <citation type="submission" date="2021-05" db="EMBL/GenBank/DDBJ databases">
        <title>Genome of Sphingobium sp. strain.</title>
        <authorList>
            <person name="Fan R."/>
        </authorList>
    </citation>
    <scope>NUCLEOTIDE SEQUENCE</scope>
    <source>
        <strain evidence="6">H33</strain>
    </source>
</reference>
<dbReference type="SMART" id="SM00382">
    <property type="entry name" value="AAA"/>
    <property type="match status" value="2"/>
</dbReference>
<feature type="region of interest" description="Disordered" evidence="4">
    <location>
        <begin position="241"/>
        <end position="265"/>
    </location>
</feature>
<organism evidence="6 7">
    <name type="scientific">Sphingobium nicotianae</name>
    <dbReference type="NCBI Taxonomy" id="2782607"/>
    <lineage>
        <taxon>Bacteria</taxon>
        <taxon>Pseudomonadati</taxon>
        <taxon>Pseudomonadota</taxon>
        <taxon>Alphaproteobacteria</taxon>
        <taxon>Sphingomonadales</taxon>
        <taxon>Sphingomonadaceae</taxon>
        <taxon>Sphingobium</taxon>
    </lineage>
</organism>
<dbReference type="InterPro" id="IPR027417">
    <property type="entry name" value="P-loop_NTPase"/>
</dbReference>
<dbReference type="InterPro" id="IPR003593">
    <property type="entry name" value="AAA+_ATPase"/>
</dbReference>
<comment type="caution">
    <text evidence="6">The sequence shown here is derived from an EMBL/GenBank/DDBJ whole genome shotgun (WGS) entry which is preliminary data.</text>
</comment>
<keyword evidence="2" id="KW-0547">Nucleotide-binding</keyword>
<evidence type="ECO:0000259" key="5">
    <source>
        <dbReference type="PROSITE" id="PS50893"/>
    </source>
</evidence>
<evidence type="ECO:0000256" key="1">
    <source>
        <dbReference type="ARBA" id="ARBA00022737"/>
    </source>
</evidence>
<feature type="domain" description="ABC transporter" evidence="5">
    <location>
        <begin position="7"/>
        <end position="236"/>
    </location>
</feature>
<evidence type="ECO:0000256" key="4">
    <source>
        <dbReference type="SAM" id="MobiDB-lite"/>
    </source>
</evidence>
<evidence type="ECO:0000256" key="2">
    <source>
        <dbReference type="ARBA" id="ARBA00022741"/>
    </source>
</evidence>
<evidence type="ECO:0000256" key="3">
    <source>
        <dbReference type="ARBA" id="ARBA00022840"/>
    </source>
</evidence>
<dbReference type="SUPFAM" id="SSF52540">
    <property type="entry name" value="P-loop containing nucleoside triphosphate hydrolases"/>
    <property type="match status" value="2"/>
</dbReference>
<keyword evidence="3 6" id="KW-0067">ATP-binding</keyword>
<dbReference type="PROSITE" id="PS50893">
    <property type="entry name" value="ABC_TRANSPORTER_2"/>
    <property type="match status" value="2"/>
</dbReference>
<dbReference type="PANTHER" id="PTHR19211">
    <property type="entry name" value="ATP-BINDING TRANSPORT PROTEIN-RELATED"/>
    <property type="match status" value="1"/>
</dbReference>
<dbReference type="PROSITE" id="PS00211">
    <property type="entry name" value="ABC_TRANSPORTER_1"/>
    <property type="match status" value="1"/>
</dbReference>
<keyword evidence="7" id="KW-1185">Reference proteome</keyword>
<dbReference type="EMBL" id="JAHGAW010000012">
    <property type="protein sequence ID" value="MBT2188726.1"/>
    <property type="molecule type" value="Genomic_DNA"/>
</dbReference>
<accession>A0A9X1DES5</accession>